<dbReference type="EMBL" id="PZKF01000014">
    <property type="protein sequence ID" value="PTE17705.1"/>
    <property type="molecule type" value="Genomic_DNA"/>
</dbReference>
<dbReference type="GO" id="GO:0005829">
    <property type="term" value="C:cytosol"/>
    <property type="evidence" value="ECO:0007669"/>
    <property type="project" value="TreeGrafter"/>
</dbReference>
<dbReference type="SUPFAM" id="SSF53254">
    <property type="entry name" value="Phosphoglycerate mutase-like"/>
    <property type="match status" value="1"/>
</dbReference>
<accession>A0A2T4JII5</accession>
<dbReference type="Proteomes" id="UP000241899">
    <property type="component" value="Unassembled WGS sequence"/>
</dbReference>
<dbReference type="InterPro" id="IPR051695">
    <property type="entry name" value="Phosphoglycerate_Mutase"/>
</dbReference>
<dbReference type="PANTHER" id="PTHR46517:SF1">
    <property type="entry name" value="FRUCTOSE-2,6-BISPHOSPHATASE TIGAR"/>
    <property type="match status" value="1"/>
</dbReference>
<gene>
    <name evidence="4" type="ORF">C5F46_07600</name>
</gene>
<evidence type="ECO:0000256" key="3">
    <source>
        <dbReference type="PIRSR" id="PIRSR613078-2"/>
    </source>
</evidence>
<comment type="caution">
    <text evidence="4">The sequence shown here is derived from an EMBL/GenBank/DDBJ whole genome shotgun (WGS) entry which is preliminary data.</text>
</comment>
<dbReference type="GO" id="GO:0004331">
    <property type="term" value="F:fructose-2,6-bisphosphate 2-phosphatase activity"/>
    <property type="evidence" value="ECO:0007669"/>
    <property type="project" value="TreeGrafter"/>
</dbReference>
<organism evidence="4 5">
    <name type="scientific">Phaeovulum veldkampii DSM 11550</name>
    <dbReference type="NCBI Taxonomy" id="1185920"/>
    <lineage>
        <taxon>Bacteria</taxon>
        <taxon>Pseudomonadati</taxon>
        <taxon>Pseudomonadota</taxon>
        <taxon>Alphaproteobacteria</taxon>
        <taxon>Rhodobacterales</taxon>
        <taxon>Paracoccaceae</taxon>
        <taxon>Phaeovulum</taxon>
    </lineage>
</organism>
<dbReference type="InterPro" id="IPR029033">
    <property type="entry name" value="His_PPase_superfam"/>
</dbReference>
<dbReference type="Gene3D" id="3.40.50.1240">
    <property type="entry name" value="Phosphoglycerate mutase-like"/>
    <property type="match status" value="1"/>
</dbReference>
<evidence type="ECO:0000313" key="4">
    <source>
        <dbReference type="EMBL" id="PTE17705.1"/>
    </source>
</evidence>
<feature type="active site" description="Proton donor/acceptor" evidence="2">
    <location>
        <position position="102"/>
    </location>
</feature>
<feature type="binding site" evidence="3">
    <location>
        <begin position="28"/>
        <end position="35"/>
    </location>
    <ligand>
        <name>substrate</name>
    </ligand>
</feature>
<keyword evidence="1" id="KW-0378">Hydrolase</keyword>
<dbReference type="GO" id="GO:0045820">
    <property type="term" value="P:negative regulation of glycolytic process"/>
    <property type="evidence" value="ECO:0007669"/>
    <property type="project" value="TreeGrafter"/>
</dbReference>
<evidence type="ECO:0000313" key="5">
    <source>
        <dbReference type="Proteomes" id="UP000241899"/>
    </source>
</evidence>
<evidence type="ECO:0000256" key="1">
    <source>
        <dbReference type="ARBA" id="ARBA00022801"/>
    </source>
</evidence>
<dbReference type="InterPro" id="IPR013078">
    <property type="entry name" value="His_Pase_superF_clade-1"/>
</dbReference>
<feature type="active site" description="Tele-phosphohistidine intermediate" evidence="2">
    <location>
        <position position="29"/>
    </location>
</feature>
<dbReference type="PANTHER" id="PTHR46517">
    <property type="entry name" value="FRUCTOSE-2,6-BISPHOSPHATASE TIGAR"/>
    <property type="match status" value="1"/>
</dbReference>
<dbReference type="GO" id="GO:0043456">
    <property type="term" value="P:regulation of pentose-phosphate shunt"/>
    <property type="evidence" value="ECO:0007669"/>
    <property type="project" value="TreeGrafter"/>
</dbReference>
<dbReference type="SMART" id="SM00855">
    <property type="entry name" value="PGAM"/>
    <property type="match status" value="1"/>
</dbReference>
<dbReference type="CDD" id="cd07067">
    <property type="entry name" value="HP_PGM_like"/>
    <property type="match status" value="1"/>
</dbReference>
<evidence type="ECO:0000256" key="2">
    <source>
        <dbReference type="PIRSR" id="PIRSR613078-1"/>
    </source>
</evidence>
<feature type="binding site" evidence="3">
    <location>
        <position position="78"/>
    </location>
    <ligand>
        <name>substrate</name>
    </ligand>
</feature>
<protein>
    <submittedName>
        <fullName evidence="4">Histidine phosphatase family protein</fullName>
    </submittedName>
</protein>
<sequence>MARSAQRSQPRTEGPVIPLLTSSFLILRHGRTPMNASDRIAGSLDVGLDATGRAEAETAAVVLAAQDFAAIWCSPLLRARQTAAAVAARTGHKVQIVPDLAERCWGDWQGQPRAILRREATPPGGENPEVFAARTRAGLARITPPLPVLIVAHSGTARVLADLLAPDTTLPRLGNAEALRWSRAPDGRWQAVSLNRRCPVPDQP</sequence>
<keyword evidence="5" id="KW-1185">Reference proteome</keyword>
<reference evidence="4 5" key="1">
    <citation type="submission" date="2018-03" db="EMBL/GenBank/DDBJ databases">
        <title>Rhodobacter veldkampii.</title>
        <authorList>
            <person name="Meyer T.E."/>
            <person name="Miller S."/>
            <person name="Lodha T."/>
            <person name="Gandham S."/>
            <person name="Chintalapati S."/>
            <person name="Chintalapati V.R."/>
        </authorList>
    </citation>
    <scope>NUCLEOTIDE SEQUENCE [LARGE SCALE GENOMIC DNA]</scope>
    <source>
        <strain evidence="4 5">DSM 11550</strain>
    </source>
</reference>
<name>A0A2T4JII5_9RHOB</name>
<dbReference type="Pfam" id="PF00300">
    <property type="entry name" value="His_Phos_1"/>
    <property type="match status" value="1"/>
</dbReference>
<dbReference type="AlphaFoldDB" id="A0A2T4JII5"/>
<proteinExistence type="predicted"/>